<organism evidence="1 2">
    <name type="scientific">Portunus trituberculatus</name>
    <name type="common">Swimming crab</name>
    <name type="synonym">Neptunus trituberculatus</name>
    <dbReference type="NCBI Taxonomy" id="210409"/>
    <lineage>
        <taxon>Eukaryota</taxon>
        <taxon>Metazoa</taxon>
        <taxon>Ecdysozoa</taxon>
        <taxon>Arthropoda</taxon>
        <taxon>Crustacea</taxon>
        <taxon>Multicrustacea</taxon>
        <taxon>Malacostraca</taxon>
        <taxon>Eumalacostraca</taxon>
        <taxon>Eucarida</taxon>
        <taxon>Decapoda</taxon>
        <taxon>Pleocyemata</taxon>
        <taxon>Brachyura</taxon>
        <taxon>Eubrachyura</taxon>
        <taxon>Portunoidea</taxon>
        <taxon>Portunidae</taxon>
        <taxon>Portuninae</taxon>
        <taxon>Portunus</taxon>
    </lineage>
</organism>
<name>A0A5B7HQJ4_PORTR</name>
<gene>
    <name evidence="1" type="ORF">E2C01_067896</name>
</gene>
<dbReference type="EMBL" id="VSRR010037027">
    <property type="protein sequence ID" value="MPC73562.1"/>
    <property type="molecule type" value="Genomic_DNA"/>
</dbReference>
<reference evidence="1 2" key="1">
    <citation type="submission" date="2019-05" db="EMBL/GenBank/DDBJ databases">
        <title>Another draft genome of Portunus trituberculatus and its Hox gene families provides insights of decapod evolution.</title>
        <authorList>
            <person name="Jeong J.-H."/>
            <person name="Song I."/>
            <person name="Kim S."/>
            <person name="Choi T."/>
            <person name="Kim D."/>
            <person name="Ryu S."/>
            <person name="Kim W."/>
        </authorList>
    </citation>
    <scope>NUCLEOTIDE SEQUENCE [LARGE SCALE GENOMIC DNA]</scope>
    <source>
        <tissue evidence="1">Muscle</tissue>
    </source>
</reference>
<evidence type="ECO:0000313" key="1">
    <source>
        <dbReference type="EMBL" id="MPC73562.1"/>
    </source>
</evidence>
<dbReference type="AlphaFoldDB" id="A0A5B7HQJ4"/>
<evidence type="ECO:0000313" key="2">
    <source>
        <dbReference type="Proteomes" id="UP000324222"/>
    </source>
</evidence>
<protein>
    <submittedName>
        <fullName evidence="1">Uncharacterized protein</fullName>
    </submittedName>
</protein>
<accession>A0A5B7HQJ4</accession>
<dbReference type="Proteomes" id="UP000324222">
    <property type="component" value="Unassembled WGS sequence"/>
</dbReference>
<keyword evidence="2" id="KW-1185">Reference proteome</keyword>
<proteinExistence type="predicted"/>
<sequence length="67" mass="7682">MLHAEQISSYVGVSVTSLIKEHLSMFPIEYARRRHNDFTPSPAPDHIPLFYHIVTPTVKELKDVSCM</sequence>
<comment type="caution">
    <text evidence="1">The sequence shown here is derived from an EMBL/GenBank/DDBJ whole genome shotgun (WGS) entry which is preliminary data.</text>
</comment>